<protein>
    <recommendedName>
        <fullName evidence="3">Nitroreductase</fullName>
    </recommendedName>
</protein>
<comment type="caution">
    <text evidence="1">The sequence shown here is derived from an EMBL/GenBank/DDBJ whole genome shotgun (WGS) entry which is preliminary data.</text>
</comment>
<name>A0ABQ3VU37_9CHLR</name>
<sequence length="167" mass="18954">MVGIRLVLMLAVLVAIARSNRERLLNRLRTFNKHYMNPRVLKIAGRHNSPYAALQHVGRRSESIYTTPVLADFVPRLGGFVIPLPYGENTDWCRNVMASGHFTLTRDQVVYTLIEPTLIDAADVLPELPAPMQGMWRSLGLKKFLKVRIEHIAKVEKPVERVSANGW</sequence>
<evidence type="ECO:0008006" key="3">
    <source>
        <dbReference type="Google" id="ProtNLM"/>
    </source>
</evidence>
<accession>A0ABQ3VU37</accession>
<dbReference type="InterPro" id="IPR012349">
    <property type="entry name" value="Split_barrel_FMN-bd"/>
</dbReference>
<evidence type="ECO:0000313" key="1">
    <source>
        <dbReference type="EMBL" id="GHO88621.1"/>
    </source>
</evidence>
<gene>
    <name evidence="1" type="ORF">KSZ_66270</name>
</gene>
<keyword evidence="2" id="KW-1185">Reference proteome</keyword>
<dbReference type="Gene3D" id="2.30.110.10">
    <property type="entry name" value="Electron Transport, Fmn-binding Protein, Chain A"/>
    <property type="match status" value="1"/>
</dbReference>
<proteinExistence type="predicted"/>
<evidence type="ECO:0000313" key="2">
    <source>
        <dbReference type="Proteomes" id="UP000635565"/>
    </source>
</evidence>
<organism evidence="1 2">
    <name type="scientific">Dictyobacter formicarum</name>
    <dbReference type="NCBI Taxonomy" id="2778368"/>
    <lineage>
        <taxon>Bacteria</taxon>
        <taxon>Bacillati</taxon>
        <taxon>Chloroflexota</taxon>
        <taxon>Ktedonobacteria</taxon>
        <taxon>Ktedonobacterales</taxon>
        <taxon>Dictyobacteraceae</taxon>
        <taxon>Dictyobacter</taxon>
    </lineage>
</organism>
<dbReference type="Proteomes" id="UP000635565">
    <property type="component" value="Unassembled WGS sequence"/>
</dbReference>
<dbReference type="EMBL" id="BNJJ01000026">
    <property type="protein sequence ID" value="GHO88621.1"/>
    <property type="molecule type" value="Genomic_DNA"/>
</dbReference>
<reference evidence="1 2" key="1">
    <citation type="journal article" date="2021" name="Int. J. Syst. Evol. Microbiol.">
        <title>Reticulibacter mediterranei gen. nov., sp. nov., within the new family Reticulibacteraceae fam. nov., and Ktedonospora formicarum gen. nov., sp. nov., Ktedonobacter robiniae sp. nov., Dictyobacter formicarum sp. nov. and Dictyobacter arantiisoli sp. nov., belonging to the class Ktedonobacteria.</title>
        <authorList>
            <person name="Yabe S."/>
            <person name="Zheng Y."/>
            <person name="Wang C.M."/>
            <person name="Sakai Y."/>
            <person name="Abe K."/>
            <person name="Yokota A."/>
            <person name="Donadio S."/>
            <person name="Cavaletti L."/>
            <person name="Monciardini P."/>
        </authorList>
    </citation>
    <scope>NUCLEOTIDE SEQUENCE [LARGE SCALE GENOMIC DNA]</scope>
    <source>
        <strain evidence="1 2">SOSP1-9</strain>
    </source>
</reference>